<keyword evidence="24" id="KW-1185">Reference proteome</keyword>
<evidence type="ECO:0000256" key="19">
    <source>
        <dbReference type="ARBA" id="ARBA00048921"/>
    </source>
</evidence>
<dbReference type="PROSITE" id="PS00061">
    <property type="entry name" value="ADH_SHORT"/>
    <property type="match status" value="1"/>
</dbReference>
<keyword evidence="2" id="KW-0560">Oxidoreductase</keyword>
<evidence type="ECO:0000256" key="14">
    <source>
        <dbReference type="ARBA" id="ARBA00048170"/>
    </source>
</evidence>
<dbReference type="Proteomes" id="UP000827092">
    <property type="component" value="Unassembled WGS sequence"/>
</dbReference>
<sequence>MDFSGKVAIVTGGSQGIGLAFTSALLDHGMKVCICDIKSEPSEDYIKKLSEEKKSNLMFQKCDVTSFSDFNDAFEKVVAHFGRIDVVVNNAGIFIESDWKKMIEVNFIGVIHGIKLAFQFMNANNGGHGGIVINTGSNTSFEPLELGPVYSGCKHGVLGLTRSYGTDYHFAKTGVKVMAVCPGPVDTNLLHTYADFSIDRERAKEQLKEIKPIKPDAVAQALIEILQKGENGSLMRVDDQGMRFV</sequence>
<dbReference type="GO" id="GO:0047034">
    <property type="term" value="F:15-hydroxyicosatetraenoate dehydrogenase activity"/>
    <property type="evidence" value="ECO:0007669"/>
    <property type="project" value="UniProtKB-EC"/>
</dbReference>
<dbReference type="Pfam" id="PF00106">
    <property type="entry name" value="adh_short"/>
    <property type="match status" value="1"/>
</dbReference>
<evidence type="ECO:0000256" key="21">
    <source>
        <dbReference type="ARBA" id="ARBA00049188"/>
    </source>
</evidence>
<comment type="catalytic activity">
    <reaction evidence="10">
        <text>resolvin D1 + NAD(+) = 8-oxoresolvin D1 + NADH + H(+)</text>
        <dbReference type="Rhea" id="RHEA:50124"/>
        <dbReference type="ChEBI" id="CHEBI:15378"/>
        <dbReference type="ChEBI" id="CHEBI:57540"/>
        <dbReference type="ChEBI" id="CHEBI:57945"/>
        <dbReference type="ChEBI" id="CHEBI:132079"/>
        <dbReference type="ChEBI" id="CHEBI:132080"/>
    </reaction>
    <physiologicalReaction direction="left-to-right" evidence="10">
        <dbReference type="Rhea" id="RHEA:50125"/>
    </physiologicalReaction>
</comment>
<evidence type="ECO:0000256" key="3">
    <source>
        <dbReference type="ARBA" id="ARBA00038968"/>
    </source>
</evidence>
<name>A0AAV6VCK6_9ARAC</name>
<evidence type="ECO:0000256" key="16">
    <source>
        <dbReference type="ARBA" id="ARBA00048535"/>
    </source>
</evidence>
<comment type="catalytic activity">
    <reaction evidence="15">
        <text>resolvin D2 + NAD(+) = 7-oxoresolvin D2 + NADH + H(+)</text>
        <dbReference type="Rhea" id="RHEA:53584"/>
        <dbReference type="ChEBI" id="CHEBI:15378"/>
        <dbReference type="ChEBI" id="CHEBI:57540"/>
        <dbReference type="ChEBI" id="CHEBI:57945"/>
        <dbReference type="ChEBI" id="CHEBI:133367"/>
        <dbReference type="ChEBI" id="CHEBI:137497"/>
    </reaction>
    <physiologicalReaction direction="left-to-right" evidence="15">
        <dbReference type="Rhea" id="RHEA:53585"/>
    </physiologicalReaction>
</comment>
<comment type="catalytic activity">
    <reaction evidence="19">
        <text>resolvin D2 + NAD(+) = 16-oxoresolvin D2 + NADH + H(+)</text>
        <dbReference type="Rhea" id="RHEA:53588"/>
        <dbReference type="ChEBI" id="CHEBI:15378"/>
        <dbReference type="ChEBI" id="CHEBI:57540"/>
        <dbReference type="ChEBI" id="CHEBI:57945"/>
        <dbReference type="ChEBI" id="CHEBI:133367"/>
        <dbReference type="ChEBI" id="CHEBI:137498"/>
    </reaction>
    <physiologicalReaction direction="left-to-right" evidence="19">
        <dbReference type="Rhea" id="RHEA:53589"/>
    </physiologicalReaction>
</comment>
<comment type="catalytic activity">
    <reaction evidence="9">
        <text>prostaglandin E1 + NAD(+) = 15-oxoprostaglandin E1 + NADH + H(+)</text>
        <dbReference type="Rhea" id="RHEA:16477"/>
        <dbReference type="ChEBI" id="CHEBI:15378"/>
        <dbReference type="ChEBI" id="CHEBI:57397"/>
        <dbReference type="ChEBI" id="CHEBI:57401"/>
        <dbReference type="ChEBI" id="CHEBI:57540"/>
        <dbReference type="ChEBI" id="CHEBI:57945"/>
    </reaction>
    <physiologicalReaction direction="left-to-right" evidence="9">
        <dbReference type="Rhea" id="RHEA:16478"/>
    </physiologicalReaction>
</comment>
<evidence type="ECO:0000256" key="8">
    <source>
        <dbReference type="ARBA" id="ARBA00045705"/>
    </source>
</evidence>
<comment type="catalytic activity">
    <reaction evidence="18">
        <text>prostaglandin E2 + NAD(+) = 15-oxoprostaglandin E2 + NADH + H(+)</text>
        <dbReference type="Rhea" id="RHEA:11876"/>
        <dbReference type="ChEBI" id="CHEBI:15378"/>
        <dbReference type="ChEBI" id="CHEBI:57400"/>
        <dbReference type="ChEBI" id="CHEBI:57540"/>
        <dbReference type="ChEBI" id="CHEBI:57945"/>
        <dbReference type="ChEBI" id="CHEBI:606564"/>
        <dbReference type="EC" id="1.1.1.141"/>
    </reaction>
    <physiologicalReaction direction="left-to-right" evidence="18">
        <dbReference type="Rhea" id="RHEA:11877"/>
    </physiologicalReaction>
</comment>
<comment type="catalytic activity">
    <reaction evidence="14">
        <text>resolvin D1 + NAD(+) = 17-oxoresolvin D1 + NADH + H(+)</text>
        <dbReference type="Rhea" id="RHEA:50128"/>
        <dbReference type="ChEBI" id="CHEBI:15378"/>
        <dbReference type="ChEBI" id="CHEBI:57540"/>
        <dbReference type="ChEBI" id="CHEBI:57945"/>
        <dbReference type="ChEBI" id="CHEBI:132079"/>
        <dbReference type="ChEBI" id="CHEBI:132081"/>
    </reaction>
    <physiologicalReaction direction="left-to-right" evidence="14">
        <dbReference type="Rhea" id="RHEA:50129"/>
    </physiologicalReaction>
</comment>
<evidence type="ECO:0000256" key="9">
    <source>
        <dbReference type="ARBA" id="ARBA00047325"/>
    </source>
</evidence>
<dbReference type="InterPro" id="IPR002347">
    <property type="entry name" value="SDR_fam"/>
</dbReference>
<comment type="catalytic activity">
    <reaction evidence="12">
        <text>15-oxo-(5S,6R)-dihydroxy-(7E,9E,11Z)-eicosatrienoate + NADH + H(+) = (5S,6R,15S)-trihydroxy-(7E,9E,11Z)-eicosatrienoate + NAD(+)</text>
        <dbReference type="Rhea" id="RHEA:41596"/>
        <dbReference type="ChEBI" id="CHEBI:15378"/>
        <dbReference type="ChEBI" id="CHEBI:57540"/>
        <dbReference type="ChEBI" id="CHEBI:57945"/>
        <dbReference type="ChEBI" id="CHEBI:78325"/>
        <dbReference type="ChEBI" id="CHEBI:78329"/>
    </reaction>
    <physiologicalReaction direction="left-to-right" evidence="12">
        <dbReference type="Rhea" id="RHEA:41597"/>
    </physiologicalReaction>
</comment>
<evidence type="ECO:0000313" key="23">
    <source>
        <dbReference type="EMBL" id="KAG8193763.1"/>
    </source>
</evidence>
<evidence type="ECO:0000256" key="20">
    <source>
        <dbReference type="ARBA" id="ARBA00049151"/>
    </source>
</evidence>
<evidence type="ECO:0000256" key="17">
    <source>
        <dbReference type="ARBA" id="ARBA00048611"/>
    </source>
</evidence>
<comment type="similarity">
    <text evidence="1 22">Belongs to the short-chain dehydrogenases/reductases (SDR) family.</text>
</comment>
<comment type="catalytic activity">
    <reaction evidence="16">
        <text>lipoxin A4 + NAD(+) = 15-oxo-(5S,6R)-dihydroxy-(7E,9E,11Z,13E)-eicosatetraenoate + NADH + H(+)</text>
        <dbReference type="Rhea" id="RHEA:41572"/>
        <dbReference type="ChEBI" id="CHEBI:15378"/>
        <dbReference type="ChEBI" id="CHEBI:57540"/>
        <dbReference type="ChEBI" id="CHEBI:57945"/>
        <dbReference type="ChEBI" id="CHEBI:67026"/>
        <dbReference type="ChEBI" id="CHEBI:78311"/>
    </reaction>
    <physiologicalReaction direction="left-to-right" evidence="16">
        <dbReference type="Rhea" id="RHEA:41573"/>
    </physiologicalReaction>
</comment>
<evidence type="ECO:0000256" key="4">
    <source>
        <dbReference type="ARBA" id="ARBA00039060"/>
    </source>
</evidence>
<dbReference type="GO" id="GO:0005737">
    <property type="term" value="C:cytoplasm"/>
    <property type="evidence" value="ECO:0007669"/>
    <property type="project" value="TreeGrafter"/>
</dbReference>
<evidence type="ECO:0000313" key="24">
    <source>
        <dbReference type="Proteomes" id="UP000827092"/>
    </source>
</evidence>
<evidence type="ECO:0000256" key="6">
    <source>
        <dbReference type="ARBA" id="ARBA00041812"/>
    </source>
</evidence>
<gene>
    <name evidence="23" type="ORF">JTE90_005059</name>
</gene>
<comment type="catalytic activity">
    <reaction evidence="11">
        <text>14-hydroxy-(4Z,7Z,10Z,12E,16Z,19Z)-docosahexaenoate + NAD(+) = 14-oxo-(4Z,7Z,10Z,12E,16Z,19Z)-docosahexaenoate + NADH + H(+)</text>
        <dbReference type="Rhea" id="RHEA:48952"/>
        <dbReference type="ChEBI" id="CHEBI:15378"/>
        <dbReference type="ChEBI" id="CHEBI:57540"/>
        <dbReference type="ChEBI" id="CHEBI:57945"/>
        <dbReference type="ChEBI" id="CHEBI:90866"/>
        <dbReference type="ChEBI" id="CHEBI:90867"/>
    </reaction>
    <physiologicalReaction direction="left-to-right" evidence="11">
        <dbReference type="Rhea" id="RHEA:48953"/>
    </physiologicalReaction>
</comment>
<dbReference type="EC" id="1.1.1.232" evidence="4"/>
<dbReference type="FunFam" id="3.40.50.720:FF:000149">
    <property type="entry name" value="15-hydroxyprostaglandin dehydrogenase [NAD(+)]"/>
    <property type="match status" value="1"/>
</dbReference>
<dbReference type="EMBL" id="JAFNEN010000115">
    <property type="protein sequence ID" value="KAG8193763.1"/>
    <property type="molecule type" value="Genomic_DNA"/>
</dbReference>
<comment type="catalytic activity">
    <reaction evidence="17">
        <text>prostaglandin A1 + NAD(+) = 15-oxo-prostaglandin A1 + NADH + H(+)</text>
        <dbReference type="Rhea" id="RHEA:41263"/>
        <dbReference type="ChEBI" id="CHEBI:15378"/>
        <dbReference type="ChEBI" id="CHEBI:57398"/>
        <dbReference type="ChEBI" id="CHEBI:57540"/>
        <dbReference type="ChEBI" id="CHEBI:57945"/>
        <dbReference type="ChEBI" id="CHEBI:85072"/>
    </reaction>
    <physiologicalReaction direction="left-to-right" evidence="17">
        <dbReference type="Rhea" id="RHEA:41264"/>
    </physiologicalReaction>
</comment>
<comment type="caution">
    <text evidence="23">The sequence shown here is derived from an EMBL/GenBank/DDBJ whole genome shotgun (WGS) entry which is preliminary data.</text>
</comment>
<organism evidence="23 24">
    <name type="scientific">Oedothorax gibbosus</name>
    <dbReference type="NCBI Taxonomy" id="931172"/>
    <lineage>
        <taxon>Eukaryota</taxon>
        <taxon>Metazoa</taxon>
        <taxon>Ecdysozoa</taxon>
        <taxon>Arthropoda</taxon>
        <taxon>Chelicerata</taxon>
        <taxon>Arachnida</taxon>
        <taxon>Araneae</taxon>
        <taxon>Araneomorphae</taxon>
        <taxon>Entelegynae</taxon>
        <taxon>Araneoidea</taxon>
        <taxon>Linyphiidae</taxon>
        <taxon>Erigoninae</taxon>
        <taxon>Oedothorax</taxon>
    </lineage>
</organism>
<evidence type="ECO:0000256" key="2">
    <source>
        <dbReference type="ARBA" id="ARBA00023002"/>
    </source>
</evidence>
<protein>
    <recommendedName>
        <fullName evidence="5">15-hydroxyprostaglandin dehydrogenase [NAD(+)]</fullName>
        <ecNumber evidence="3">1.1.1.141</ecNumber>
        <ecNumber evidence="4">1.1.1.232</ecNumber>
    </recommendedName>
    <alternativeName>
        <fullName evidence="7">Eicosanoid/docosanoid dehydrogenase [NAD(+)]</fullName>
    </alternativeName>
    <alternativeName>
        <fullName evidence="6">Prostaglandin dehydrogenase 1</fullName>
    </alternativeName>
</protein>
<dbReference type="SUPFAM" id="SSF51735">
    <property type="entry name" value="NAD(P)-binding Rossmann-fold domains"/>
    <property type="match status" value="1"/>
</dbReference>
<dbReference type="PANTHER" id="PTHR44229:SF4">
    <property type="entry name" value="15-HYDROXYPROSTAGLANDIN DEHYDROGENASE [NAD(+)]"/>
    <property type="match status" value="1"/>
</dbReference>
<evidence type="ECO:0000256" key="5">
    <source>
        <dbReference type="ARBA" id="ARBA00040276"/>
    </source>
</evidence>
<evidence type="ECO:0000256" key="1">
    <source>
        <dbReference type="ARBA" id="ARBA00006484"/>
    </source>
</evidence>
<evidence type="ECO:0000256" key="7">
    <source>
        <dbReference type="ARBA" id="ARBA00042026"/>
    </source>
</evidence>
<comment type="catalytic activity">
    <reaction evidence="21">
        <text>resolvin E1 + NAD(+) = 18-oxo-resolvin E1 + NADH + H(+)</text>
        <dbReference type="Rhea" id="RHEA:49244"/>
        <dbReference type="ChEBI" id="CHEBI:15378"/>
        <dbReference type="ChEBI" id="CHEBI:57540"/>
        <dbReference type="ChEBI" id="CHEBI:57945"/>
        <dbReference type="ChEBI" id="CHEBI:91000"/>
        <dbReference type="ChEBI" id="CHEBI:91001"/>
    </reaction>
    <physiologicalReaction direction="left-to-right" evidence="21">
        <dbReference type="Rhea" id="RHEA:49245"/>
    </physiologicalReaction>
</comment>
<evidence type="ECO:0000256" key="18">
    <source>
        <dbReference type="ARBA" id="ARBA00048739"/>
    </source>
</evidence>
<comment type="catalytic activity">
    <reaction evidence="13">
        <text>(11R)-hydroxy-(5Z,8Z,12E,14Z)-eicosatetraenoate + NAD(+) = 11-oxo-(5Z,8Z,12E,14Z)-eicosatetraenoate + NADH + H(+)</text>
        <dbReference type="Rhea" id="RHEA:48640"/>
        <dbReference type="ChEBI" id="CHEBI:15378"/>
        <dbReference type="ChEBI" id="CHEBI:57540"/>
        <dbReference type="ChEBI" id="CHEBI:57945"/>
        <dbReference type="ChEBI" id="CHEBI:78836"/>
        <dbReference type="ChEBI" id="CHEBI:90697"/>
    </reaction>
    <physiologicalReaction direction="left-to-right" evidence="13">
        <dbReference type="Rhea" id="RHEA:48641"/>
    </physiologicalReaction>
</comment>
<dbReference type="PRINTS" id="PR00081">
    <property type="entry name" value="GDHRDH"/>
</dbReference>
<evidence type="ECO:0000256" key="12">
    <source>
        <dbReference type="ARBA" id="ARBA00048140"/>
    </source>
</evidence>
<dbReference type="InterPro" id="IPR020904">
    <property type="entry name" value="Sc_DH/Rdtase_CS"/>
</dbReference>
<dbReference type="InterPro" id="IPR036291">
    <property type="entry name" value="NAD(P)-bd_dom_sf"/>
</dbReference>
<evidence type="ECO:0000256" key="13">
    <source>
        <dbReference type="ARBA" id="ARBA00048144"/>
    </source>
</evidence>
<dbReference type="Gene3D" id="3.40.50.720">
    <property type="entry name" value="NAD(P)-binding Rossmann-like Domain"/>
    <property type="match status" value="1"/>
</dbReference>
<evidence type="ECO:0000256" key="22">
    <source>
        <dbReference type="RuleBase" id="RU000363"/>
    </source>
</evidence>
<dbReference type="GO" id="GO:0016404">
    <property type="term" value="F:15-hydroxyprostaglandin dehydrogenase (NAD+) activity"/>
    <property type="evidence" value="ECO:0007669"/>
    <property type="project" value="UniProtKB-EC"/>
</dbReference>
<accession>A0AAV6VCK6</accession>
<dbReference type="PRINTS" id="PR00080">
    <property type="entry name" value="SDRFAMILY"/>
</dbReference>
<reference evidence="23 24" key="1">
    <citation type="journal article" date="2022" name="Nat. Ecol. Evol.">
        <title>A masculinizing supergene underlies an exaggerated male reproductive morph in a spider.</title>
        <authorList>
            <person name="Hendrickx F."/>
            <person name="De Corte Z."/>
            <person name="Sonet G."/>
            <person name="Van Belleghem S.M."/>
            <person name="Kostlbacher S."/>
            <person name="Vangestel C."/>
        </authorList>
    </citation>
    <scope>NUCLEOTIDE SEQUENCE [LARGE SCALE GENOMIC DNA]</scope>
    <source>
        <strain evidence="23">W744_W776</strain>
    </source>
</reference>
<evidence type="ECO:0000256" key="15">
    <source>
        <dbReference type="ARBA" id="ARBA00048393"/>
    </source>
</evidence>
<dbReference type="AlphaFoldDB" id="A0AAV6VCK6"/>
<dbReference type="EC" id="1.1.1.141" evidence="3"/>
<comment type="function">
    <text evidence="8">Catalyzes the NAD-dependent dehydrogenation (oxidation) of a broad array of hydroxylated polyunsaturated fatty acids (mainly eicosanoids and docosanoids, including prostaglandins, lipoxins and resolvins), yielding their corresponding keto (oxo) metabolites. Decreases the levels of the pro-proliferative prostaglandins such as prostaglandin E2 (whose activity is increased in cancer because of an increase in the expression of cyclooxygenase 2) and generates oxo-fatty acid products that can profoundly influence cell function by abrogating pro-inflammatory cytokine expression. Converts resolvins E1, D1 and D2 to their oxo products, which represents a mode of resolvin inactivation. Resolvin E1 plays important roles during the resolution phase of acute inflammation, while resolvins D1 and D2 have a unique role in obesity-induced adipose inflammation.</text>
</comment>
<evidence type="ECO:0000256" key="10">
    <source>
        <dbReference type="ARBA" id="ARBA00047672"/>
    </source>
</evidence>
<proteinExistence type="inferred from homology"/>
<comment type="catalytic activity">
    <reaction evidence="20">
        <text>(15S)-hydroxy-(5Z,8Z,11Z,13E)-eicosatetraenoate + NAD(+) = 15-oxo-(5Z,8Z,11Z,13E)-eicosatetraenoate + NADH + H(+)</text>
        <dbReference type="Rhea" id="RHEA:23260"/>
        <dbReference type="ChEBI" id="CHEBI:15378"/>
        <dbReference type="ChEBI" id="CHEBI:57409"/>
        <dbReference type="ChEBI" id="CHEBI:57410"/>
        <dbReference type="ChEBI" id="CHEBI:57540"/>
        <dbReference type="ChEBI" id="CHEBI:57945"/>
        <dbReference type="EC" id="1.1.1.232"/>
    </reaction>
    <physiologicalReaction direction="left-to-right" evidence="20">
        <dbReference type="Rhea" id="RHEA:23261"/>
    </physiologicalReaction>
</comment>
<evidence type="ECO:0000256" key="11">
    <source>
        <dbReference type="ARBA" id="ARBA00048008"/>
    </source>
</evidence>
<dbReference type="PANTHER" id="PTHR44229">
    <property type="entry name" value="15-HYDROXYPROSTAGLANDIN DEHYDROGENASE [NAD(+)]"/>
    <property type="match status" value="1"/>
</dbReference>